<sequence>MLTSQRLEHSSSFKDVWITAQAPIDILAHSMFHAFLCTPGAAEFTRSLRSRRGAALVSHRVRVAGAMTLEMPFDTRQNYLTSVTAAFDDEEVHDFFIDVLVQNIEPELPELHFSTDVLLQK</sequence>
<gene>
    <name evidence="1" type="ORF">PCOR1329_LOCUS48865</name>
</gene>
<organism evidence="1 2">
    <name type="scientific">Prorocentrum cordatum</name>
    <dbReference type="NCBI Taxonomy" id="2364126"/>
    <lineage>
        <taxon>Eukaryota</taxon>
        <taxon>Sar</taxon>
        <taxon>Alveolata</taxon>
        <taxon>Dinophyceae</taxon>
        <taxon>Prorocentrales</taxon>
        <taxon>Prorocentraceae</taxon>
        <taxon>Prorocentrum</taxon>
    </lineage>
</organism>
<keyword evidence="2" id="KW-1185">Reference proteome</keyword>
<dbReference type="Proteomes" id="UP001189429">
    <property type="component" value="Unassembled WGS sequence"/>
</dbReference>
<comment type="caution">
    <text evidence="1">The sequence shown here is derived from an EMBL/GenBank/DDBJ whole genome shotgun (WGS) entry which is preliminary data.</text>
</comment>
<protein>
    <submittedName>
        <fullName evidence="1">Uncharacterized protein</fullName>
    </submittedName>
</protein>
<name>A0ABN9UIN4_9DINO</name>
<accession>A0ABN9UIN4</accession>
<evidence type="ECO:0000313" key="2">
    <source>
        <dbReference type="Proteomes" id="UP001189429"/>
    </source>
</evidence>
<proteinExistence type="predicted"/>
<dbReference type="EMBL" id="CAUYUJ010015911">
    <property type="protein sequence ID" value="CAK0859529.1"/>
    <property type="molecule type" value="Genomic_DNA"/>
</dbReference>
<reference evidence="1" key="1">
    <citation type="submission" date="2023-10" db="EMBL/GenBank/DDBJ databases">
        <authorList>
            <person name="Chen Y."/>
            <person name="Shah S."/>
            <person name="Dougan E. K."/>
            <person name="Thang M."/>
            <person name="Chan C."/>
        </authorList>
    </citation>
    <scope>NUCLEOTIDE SEQUENCE [LARGE SCALE GENOMIC DNA]</scope>
</reference>
<evidence type="ECO:0000313" key="1">
    <source>
        <dbReference type="EMBL" id="CAK0859529.1"/>
    </source>
</evidence>